<dbReference type="GO" id="GO:0003700">
    <property type="term" value="F:DNA-binding transcription factor activity"/>
    <property type="evidence" value="ECO:0007669"/>
    <property type="project" value="InterPro"/>
</dbReference>
<proteinExistence type="predicted"/>
<dbReference type="OrthoDB" id="4480133at2"/>
<dbReference type="InterPro" id="IPR018060">
    <property type="entry name" value="HTH_AraC"/>
</dbReference>
<keyword evidence="3" id="KW-0804">Transcription</keyword>
<dbReference type="EMBL" id="WJXZ01000018">
    <property type="protein sequence ID" value="MRS65781.1"/>
    <property type="molecule type" value="Genomic_DNA"/>
</dbReference>
<dbReference type="InterPro" id="IPR050204">
    <property type="entry name" value="AraC_XylS_family_regulators"/>
</dbReference>
<dbReference type="InterPro" id="IPR054015">
    <property type="entry name" value="ExsA-like_N"/>
</dbReference>
<dbReference type="Pfam" id="PF12833">
    <property type="entry name" value="HTH_18"/>
    <property type="match status" value="1"/>
</dbReference>
<dbReference type="PANTHER" id="PTHR46796:SF13">
    <property type="entry name" value="HTH-TYPE TRANSCRIPTIONAL ACTIVATOR RHAS"/>
    <property type="match status" value="1"/>
</dbReference>
<evidence type="ECO:0000313" key="5">
    <source>
        <dbReference type="EMBL" id="MRS65781.1"/>
    </source>
</evidence>
<dbReference type="Proteomes" id="UP000441754">
    <property type="component" value="Unassembled WGS sequence"/>
</dbReference>
<evidence type="ECO:0000259" key="4">
    <source>
        <dbReference type="PROSITE" id="PS01124"/>
    </source>
</evidence>
<dbReference type="RefSeq" id="WP_154179150.1">
    <property type="nucleotide sequence ID" value="NZ_WJXZ01000018.1"/>
</dbReference>
<evidence type="ECO:0000256" key="3">
    <source>
        <dbReference type="ARBA" id="ARBA00023163"/>
    </source>
</evidence>
<dbReference type="InterPro" id="IPR009057">
    <property type="entry name" value="Homeodomain-like_sf"/>
</dbReference>
<keyword evidence="1" id="KW-0805">Transcription regulation</keyword>
<dbReference type="Pfam" id="PF22200">
    <property type="entry name" value="ExsA_N"/>
    <property type="match status" value="1"/>
</dbReference>
<evidence type="ECO:0000313" key="6">
    <source>
        <dbReference type="Proteomes" id="UP000441754"/>
    </source>
</evidence>
<name>A0A7K0EWI7_9BACT</name>
<evidence type="ECO:0000256" key="1">
    <source>
        <dbReference type="ARBA" id="ARBA00023015"/>
    </source>
</evidence>
<dbReference type="PROSITE" id="PS01124">
    <property type="entry name" value="HTH_ARAC_FAMILY_2"/>
    <property type="match status" value="1"/>
</dbReference>
<evidence type="ECO:0000256" key="2">
    <source>
        <dbReference type="ARBA" id="ARBA00023125"/>
    </source>
</evidence>
<comment type="caution">
    <text evidence="5">The sequence shown here is derived from an EMBL/GenBank/DDBJ whole genome shotgun (WGS) entry which is preliminary data.</text>
</comment>
<reference evidence="5 6" key="1">
    <citation type="journal article" date="2018" name="Antonie Van Leeuwenhoek">
        <title>Larkinella terrae sp. nov., isolated from soil on Jeju Island, South Korea.</title>
        <authorList>
            <person name="Ten L.N."/>
            <person name="Jeon J."/>
            <person name="Park S.J."/>
            <person name="Park S."/>
            <person name="Lee S.Y."/>
            <person name="Kim M.K."/>
            <person name="Jung H.Y."/>
        </authorList>
    </citation>
    <scope>NUCLEOTIDE SEQUENCE [LARGE SCALE GENOMIC DNA]</scope>
    <source>
        <strain evidence="5 6">KCTC 52001</strain>
    </source>
</reference>
<organism evidence="5 6">
    <name type="scientific">Larkinella terrae</name>
    <dbReference type="NCBI Taxonomy" id="2025311"/>
    <lineage>
        <taxon>Bacteria</taxon>
        <taxon>Pseudomonadati</taxon>
        <taxon>Bacteroidota</taxon>
        <taxon>Cytophagia</taxon>
        <taxon>Cytophagales</taxon>
        <taxon>Spirosomataceae</taxon>
        <taxon>Larkinella</taxon>
    </lineage>
</organism>
<dbReference type="Gene3D" id="1.10.10.60">
    <property type="entry name" value="Homeodomain-like"/>
    <property type="match status" value="1"/>
</dbReference>
<dbReference type="SMART" id="SM00342">
    <property type="entry name" value="HTH_ARAC"/>
    <property type="match status" value="1"/>
</dbReference>
<dbReference type="GO" id="GO:0043565">
    <property type="term" value="F:sequence-specific DNA binding"/>
    <property type="evidence" value="ECO:0007669"/>
    <property type="project" value="InterPro"/>
</dbReference>
<dbReference type="SUPFAM" id="SSF46689">
    <property type="entry name" value="Homeodomain-like"/>
    <property type="match status" value="1"/>
</dbReference>
<protein>
    <submittedName>
        <fullName evidence="5">Helix-turn-helix domain-containing protein</fullName>
    </submittedName>
</protein>
<sequence length="271" mass="31709">MKITEIKSCFVGPTLSPEQFIAEHFFVFLAKGIMNGYDGNKHYILKAGESCLVRKNRLARYNKVKVNNEFEKVIIFFDELFLKNFQKKHPVTFKKHTSTNAFIRLKKDKLITSFLLSLEPYYTGFGNISTTFSDLKREELLLILLELHPELVDILFDYGVPGRVDLEAFMQKNYKFNVNLERFAFLTGRSLSAFKRDFKTIFQETPNRWLVKRRLQEARFLIEEKCQKPSDIFQDLGFEDLSHFSFAFKKEFGVTTTALSGPNAKFRSELQ</sequence>
<keyword evidence="6" id="KW-1185">Reference proteome</keyword>
<dbReference type="PANTHER" id="PTHR46796">
    <property type="entry name" value="HTH-TYPE TRANSCRIPTIONAL ACTIVATOR RHAS-RELATED"/>
    <property type="match status" value="1"/>
</dbReference>
<dbReference type="AlphaFoldDB" id="A0A7K0EWI7"/>
<keyword evidence="2" id="KW-0238">DNA-binding</keyword>
<feature type="domain" description="HTH araC/xylS-type" evidence="4">
    <location>
        <begin position="164"/>
        <end position="262"/>
    </location>
</feature>
<accession>A0A7K0EWI7</accession>
<gene>
    <name evidence="5" type="ORF">GJJ30_31135</name>
</gene>